<dbReference type="Gene3D" id="3.30.70.270">
    <property type="match status" value="1"/>
</dbReference>
<dbReference type="AlphaFoldDB" id="A0A2A6RDC9"/>
<evidence type="ECO:0000256" key="1">
    <source>
        <dbReference type="SAM" id="Phobius"/>
    </source>
</evidence>
<reference evidence="4" key="1">
    <citation type="submission" date="2017-08" db="EMBL/GenBank/DDBJ databases">
        <authorList>
            <person name="Grouzdev D.S."/>
            <person name="Gaisin V.A."/>
            <person name="Rysina M.S."/>
            <person name="Gorlenko V.M."/>
        </authorList>
    </citation>
    <scope>NUCLEOTIDE SEQUENCE [LARGE SCALE GENOMIC DNA]</scope>
    <source>
        <strain evidence="4">Kir15-3F</strain>
    </source>
</reference>
<evidence type="ECO:0000313" key="4">
    <source>
        <dbReference type="Proteomes" id="UP000220527"/>
    </source>
</evidence>
<dbReference type="Gene3D" id="3.30.450.290">
    <property type="match status" value="1"/>
</dbReference>
<dbReference type="PROSITE" id="PS50887">
    <property type="entry name" value="GGDEF"/>
    <property type="match status" value="1"/>
</dbReference>
<keyword evidence="1" id="KW-1133">Transmembrane helix</keyword>
<feature type="domain" description="GGDEF" evidence="2">
    <location>
        <begin position="278"/>
        <end position="414"/>
    </location>
</feature>
<dbReference type="InterPro" id="IPR021796">
    <property type="entry name" value="Tll0287-like_dom"/>
</dbReference>
<dbReference type="InterPro" id="IPR043128">
    <property type="entry name" value="Rev_trsase/Diguanyl_cyclase"/>
</dbReference>
<feature type="transmembrane region" description="Helical" evidence="1">
    <location>
        <begin position="215"/>
        <end position="234"/>
    </location>
</feature>
<name>A0A2A6RDC9_9CHLR</name>
<dbReference type="SMART" id="SM00267">
    <property type="entry name" value="GGDEF"/>
    <property type="match status" value="1"/>
</dbReference>
<dbReference type="GO" id="GO:0005886">
    <property type="term" value="C:plasma membrane"/>
    <property type="evidence" value="ECO:0007669"/>
    <property type="project" value="TreeGrafter"/>
</dbReference>
<dbReference type="SUPFAM" id="SSF55073">
    <property type="entry name" value="Nucleotide cyclase"/>
    <property type="match status" value="1"/>
</dbReference>
<dbReference type="Pfam" id="PF00990">
    <property type="entry name" value="GGDEF"/>
    <property type="match status" value="1"/>
</dbReference>
<dbReference type="InterPro" id="IPR000160">
    <property type="entry name" value="GGDEF_dom"/>
</dbReference>
<keyword evidence="4" id="KW-1185">Reference proteome</keyword>
<comment type="caution">
    <text evidence="3">The sequence shown here is derived from an EMBL/GenBank/DDBJ whole genome shotgun (WGS) entry which is preliminary data.</text>
</comment>
<keyword evidence="1" id="KW-0472">Membrane</keyword>
<dbReference type="InterPro" id="IPR029787">
    <property type="entry name" value="Nucleotide_cyclase"/>
</dbReference>
<protein>
    <recommendedName>
        <fullName evidence="2">GGDEF domain-containing protein</fullName>
    </recommendedName>
</protein>
<evidence type="ECO:0000313" key="3">
    <source>
        <dbReference type="EMBL" id="PDV98447.1"/>
    </source>
</evidence>
<accession>A0A2A6RDC9</accession>
<feature type="transmembrane region" description="Helical" evidence="1">
    <location>
        <begin position="20"/>
        <end position="42"/>
    </location>
</feature>
<keyword evidence="1" id="KW-0812">Transmembrane</keyword>
<dbReference type="NCBIfam" id="TIGR00254">
    <property type="entry name" value="GGDEF"/>
    <property type="match status" value="1"/>
</dbReference>
<dbReference type="EMBL" id="NQWI01000273">
    <property type="protein sequence ID" value="PDV98447.1"/>
    <property type="molecule type" value="Genomic_DNA"/>
</dbReference>
<dbReference type="PANTHER" id="PTHR45138:SF9">
    <property type="entry name" value="DIGUANYLATE CYCLASE DGCM-RELATED"/>
    <property type="match status" value="1"/>
</dbReference>
<dbReference type="FunFam" id="3.30.70.270:FF:000001">
    <property type="entry name" value="Diguanylate cyclase domain protein"/>
    <property type="match status" value="1"/>
</dbReference>
<dbReference type="Pfam" id="PF11845">
    <property type="entry name" value="Tll0287-like"/>
    <property type="match status" value="1"/>
</dbReference>
<proteinExistence type="predicted"/>
<dbReference type="PANTHER" id="PTHR45138">
    <property type="entry name" value="REGULATORY COMPONENTS OF SENSORY TRANSDUCTION SYSTEM"/>
    <property type="match status" value="1"/>
</dbReference>
<sequence length="423" mass="46988">MVLQGLATLLYRLEVGVKQHYITISAICWILLLLTSAMWNIWQLRHAHQAQHLKVARSFFGLVVTIREWNAQLGGVYAPITPHLQPNPYLDTTNRELYPPDGPVLTKVNPAYMTRLLAALAAEKQDVRFRISSLQPVNPSNQATAWERQALLAFEQQAQEFYTWDQQAQTFTYMAPLIAEASCLTCHAQYGSQLNEIRGGISVSFSTPPVNLNPILFSHSLIMLVGLVAMHIVGQQLLHAFAELEARSQLDGLTQVFNRGYFDAHLKHEFKRAQRHNRPFSVILGDVDNFKAYNDLYGHQAGDHCLQIVANTLQLVASQTDGFVARYGGEEFVLILPNTAASSAHSIAEQARIAVERLAIRHPGGVADGYVTLSLGVAIWHPDDYAAATMLARADKSLYQAKQSGRNCVVVASEMPALMLDCT</sequence>
<evidence type="ECO:0000259" key="2">
    <source>
        <dbReference type="PROSITE" id="PS50887"/>
    </source>
</evidence>
<gene>
    <name evidence="3" type="ORF">CJ255_21945</name>
</gene>
<dbReference type="GO" id="GO:1902201">
    <property type="term" value="P:negative regulation of bacterial-type flagellum-dependent cell motility"/>
    <property type="evidence" value="ECO:0007669"/>
    <property type="project" value="TreeGrafter"/>
</dbReference>
<dbReference type="GO" id="GO:0043709">
    <property type="term" value="P:cell adhesion involved in single-species biofilm formation"/>
    <property type="evidence" value="ECO:0007669"/>
    <property type="project" value="TreeGrafter"/>
</dbReference>
<dbReference type="InterPro" id="IPR050469">
    <property type="entry name" value="Diguanylate_Cyclase"/>
</dbReference>
<dbReference type="CDD" id="cd01949">
    <property type="entry name" value="GGDEF"/>
    <property type="match status" value="1"/>
</dbReference>
<organism evidence="3 4">
    <name type="scientific">Candidatus Viridilinea mediisalina</name>
    <dbReference type="NCBI Taxonomy" id="2024553"/>
    <lineage>
        <taxon>Bacteria</taxon>
        <taxon>Bacillati</taxon>
        <taxon>Chloroflexota</taxon>
        <taxon>Chloroflexia</taxon>
        <taxon>Chloroflexales</taxon>
        <taxon>Chloroflexineae</taxon>
        <taxon>Oscillochloridaceae</taxon>
        <taxon>Candidatus Viridilinea</taxon>
    </lineage>
</organism>
<dbReference type="Proteomes" id="UP000220527">
    <property type="component" value="Unassembled WGS sequence"/>
</dbReference>
<dbReference type="GO" id="GO:0052621">
    <property type="term" value="F:diguanylate cyclase activity"/>
    <property type="evidence" value="ECO:0007669"/>
    <property type="project" value="TreeGrafter"/>
</dbReference>
<dbReference type="OrthoDB" id="134470at2"/>